<reference evidence="2 3" key="1">
    <citation type="submission" date="2018-07" db="EMBL/GenBank/DDBJ databases">
        <title>Identification of phenol metabolism pathways in Arcobacter.</title>
        <authorList>
            <person name="Miller W.G."/>
            <person name="Yee E."/>
            <person name="Bono J.L."/>
        </authorList>
    </citation>
    <scope>NUCLEOTIDE SEQUENCE [LARGE SCALE GENOMIC DNA]</scope>
    <source>
        <strain evidence="2 3">W63</strain>
    </source>
</reference>
<organism evidence="2 3">
    <name type="scientific">Arcobacter aquimarinus</name>
    <dbReference type="NCBI Taxonomy" id="1315211"/>
    <lineage>
        <taxon>Bacteria</taxon>
        <taxon>Pseudomonadati</taxon>
        <taxon>Campylobacterota</taxon>
        <taxon>Epsilonproteobacteria</taxon>
        <taxon>Campylobacterales</taxon>
        <taxon>Arcobacteraceae</taxon>
        <taxon>Arcobacter</taxon>
    </lineage>
</organism>
<dbReference type="RefSeq" id="WP_129095241.1">
    <property type="nucleotide sequence ID" value="NZ_CBCSAE010000003.1"/>
</dbReference>
<protein>
    <submittedName>
        <fullName evidence="2">Uncharacterized protein</fullName>
    </submittedName>
</protein>
<keyword evidence="1" id="KW-0732">Signal</keyword>
<gene>
    <name evidence="2" type="ORF">AAQM_0096</name>
</gene>
<keyword evidence="3" id="KW-1185">Reference proteome</keyword>
<dbReference type="KEGG" id="aaqi:AAQM_0096"/>
<dbReference type="Gene3D" id="2.130.10.30">
    <property type="entry name" value="Regulator of chromosome condensation 1/beta-lactamase-inhibitor protein II"/>
    <property type="match status" value="1"/>
</dbReference>
<dbReference type="SUPFAM" id="SSF50985">
    <property type="entry name" value="RCC1/BLIP-II"/>
    <property type="match status" value="1"/>
</dbReference>
<dbReference type="EMBL" id="CP030944">
    <property type="protein sequence ID" value="QKE24876.1"/>
    <property type="molecule type" value="Genomic_DNA"/>
</dbReference>
<sequence length="777" mass="88676">MKKILFFYVLFFSISIFADNYVDSITLTKIKKLVQKEEEIALAYKKYILEKGVNPTTLNDLKTANYLPKGFDIINPFAKQITIILDNNSTITDKKDDIHKIRGFESTDPKLKSNLYDYYYSNKYRIYTKAPLSINNSNVEIILSTKEKFIYENSSKITITAPDNSSKTPKDSYYLDENGVLHWYDASGDYKYSFDKELVLDESVTLFDDNGIVTEEYKDLVRNIEFAGMTILYEKNEVAEEHVNIGSGSVIKVNQQTRDIGKTVIQFTRRAGGMIVNGDIYTWGNNANKITGIDLGYSGSTDSYRYPVVTGLVRAKAKMYDDDSTDEKDFTKYYDQNYFSSPNRPKFVDFFSAVFYGTCGVSTKGELYCGGTTGLNYSFGNNFTHVDTNRKGEMLYRSTFFDGKTNKAKKVFANNQIWHILGDDNFIYSWGYDGSAFSGNGNLSFNSEICETICTRYDRWGRCTSSYQECSNEPRNVSNIKFSDITYLLTIGHRKIGGLSTTGDIYIWGREYYKDNSSTSFETYDCSNNWQSTNFNLCTPIKVETSNSTMTTTLKFESIQGGLDAFVAKSEDGKYFKISHPKTKKIQVTSIDDAIESYSEYVAENDAEILSVDFSRKVNEQGLSKRYIPSSGIVWVNSKNELKGDYLSSSLTTEDITIFRNAIRQIKWKKIKVIDDDNGMCGIDINNQMYCWGIQSFYRNGNSYSDFMGNTFMIPVFNTNLYDLEKDFLIAEGGYNGYLTNMTSDEWATTNSDGKTGAFFMKYPTYIGGFNYEFIFK</sequence>
<accession>A0AAE7B1X5</accession>
<evidence type="ECO:0000313" key="3">
    <source>
        <dbReference type="Proteomes" id="UP000502065"/>
    </source>
</evidence>
<dbReference type="AlphaFoldDB" id="A0AAE7B1X5"/>
<evidence type="ECO:0000256" key="1">
    <source>
        <dbReference type="SAM" id="SignalP"/>
    </source>
</evidence>
<name>A0AAE7B1X5_9BACT</name>
<proteinExistence type="predicted"/>
<dbReference type="InterPro" id="IPR009091">
    <property type="entry name" value="RCC1/BLIP-II"/>
</dbReference>
<dbReference type="Proteomes" id="UP000502065">
    <property type="component" value="Chromosome"/>
</dbReference>
<feature type="chain" id="PRO_5042225947" evidence="1">
    <location>
        <begin position="19"/>
        <end position="777"/>
    </location>
</feature>
<evidence type="ECO:0000313" key="2">
    <source>
        <dbReference type="EMBL" id="QKE24876.1"/>
    </source>
</evidence>
<feature type="signal peptide" evidence="1">
    <location>
        <begin position="1"/>
        <end position="18"/>
    </location>
</feature>